<name>A0ABX1I2Q8_9GAMM</name>
<dbReference type="RefSeq" id="WP_168665324.1">
    <property type="nucleotide sequence ID" value="NZ_JAAXKX010000001.1"/>
</dbReference>
<dbReference type="NCBIfam" id="NF038125">
    <property type="entry name" value="PEP_CTERM_THxN"/>
    <property type="match status" value="1"/>
</dbReference>
<protein>
    <recommendedName>
        <fullName evidence="4">Secreted protein</fullName>
    </recommendedName>
</protein>
<proteinExistence type="predicted"/>
<evidence type="ECO:0000313" key="2">
    <source>
        <dbReference type="EMBL" id="NKN31610.1"/>
    </source>
</evidence>
<organism evidence="2 3">
    <name type="scientific">Marichromatium bheemlicum</name>
    <dbReference type="NCBI Taxonomy" id="365339"/>
    <lineage>
        <taxon>Bacteria</taxon>
        <taxon>Pseudomonadati</taxon>
        <taxon>Pseudomonadota</taxon>
        <taxon>Gammaproteobacteria</taxon>
        <taxon>Chromatiales</taxon>
        <taxon>Chromatiaceae</taxon>
        <taxon>Marichromatium</taxon>
    </lineage>
</organism>
<reference evidence="2 3" key="1">
    <citation type="submission" date="2020-04" db="EMBL/GenBank/DDBJ databases">
        <title>Draft Whole-Genome sequence of Marichromatium bheemlicum DSM 18632, type strain.</title>
        <authorList>
            <person name="Kyndt J.A."/>
            <person name="Meyer T.E."/>
        </authorList>
    </citation>
    <scope>NUCLEOTIDE SEQUENCE [LARGE SCALE GENOMIC DNA]</scope>
    <source>
        <strain evidence="2 3">DSM 18632</strain>
    </source>
</reference>
<feature type="region of interest" description="Disordered" evidence="1">
    <location>
        <begin position="91"/>
        <end position="126"/>
    </location>
</feature>
<keyword evidence="3" id="KW-1185">Reference proteome</keyword>
<dbReference type="EMBL" id="JAAXKX010000001">
    <property type="protein sequence ID" value="NKN31610.1"/>
    <property type="molecule type" value="Genomic_DNA"/>
</dbReference>
<evidence type="ECO:0000313" key="3">
    <source>
        <dbReference type="Proteomes" id="UP000740754"/>
    </source>
</evidence>
<dbReference type="Proteomes" id="UP000740754">
    <property type="component" value="Unassembled WGS sequence"/>
</dbReference>
<evidence type="ECO:0000256" key="1">
    <source>
        <dbReference type="SAM" id="MobiDB-lite"/>
    </source>
</evidence>
<gene>
    <name evidence="2" type="ORF">HF203_00005</name>
</gene>
<evidence type="ECO:0008006" key="4">
    <source>
        <dbReference type="Google" id="ProtNLM"/>
    </source>
</evidence>
<accession>A0ABX1I2Q8</accession>
<comment type="caution">
    <text evidence="2">The sequence shown here is derived from an EMBL/GenBank/DDBJ whole genome shotgun (WGS) entry which is preliminary data.</text>
</comment>
<sequence>MLRQGLIKGQVALVAVMLGGMGQALAGPVVSQWGYQTDARFVEARFTGARGDLQTSDHELSWGSADYRDTSRCGFLGAGCWFREPPMVSPDFRNPSADPDRNRSALTIGNGVSGERTGGGPATGSVVTVRDGEIDSGAEIGVGTSLTHWNNRLSSSYSSLEWGRVATTLTLTPELPGRGSRVDASTLDFELFFKETPNDGNCPGESLSPCPDLFGLLVTQTLDMPLLYDGNEYLVSLLLQDPNGGVAPIATLHDEECAALGLGAGCQGFRTAEAQATTFQFAFAVSTAALFPPSGSQPAQSVPLPAPLALLGGGLCALGLARRLHTRRKV</sequence>